<dbReference type="FunFam" id="3.30.160.60:FF:002281">
    <property type="match status" value="1"/>
</dbReference>
<dbReference type="GeneTree" id="ENSGT01030000234576"/>
<dbReference type="SMART" id="SM00355">
    <property type="entry name" value="ZnF_C2H2"/>
    <property type="match status" value="9"/>
</dbReference>
<dbReference type="GO" id="GO:0000978">
    <property type="term" value="F:RNA polymerase II cis-regulatory region sequence-specific DNA binding"/>
    <property type="evidence" value="ECO:0007669"/>
    <property type="project" value="TreeGrafter"/>
</dbReference>
<dbReference type="FunFam" id="3.30.160.60:FF:001498">
    <property type="entry name" value="Zinc finger protein 404"/>
    <property type="match status" value="1"/>
</dbReference>
<evidence type="ECO:0000256" key="1">
    <source>
        <dbReference type="ARBA" id="ARBA00003767"/>
    </source>
</evidence>
<dbReference type="Proteomes" id="UP000694620">
    <property type="component" value="Chromosome 12"/>
</dbReference>
<keyword evidence="10" id="KW-0804">Transcription</keyword>
<keyword evidence="4" id="KW-0479">Metal-binding</keyword>
<evidence type="ECO:0000259" key="14">
    <source>
        <dbReference type="PROSITE" id="PS50157"/>
    </source>
</evidence>
<evidence type="ECO:0000256" key="4">
    <source>
        <dbReference type="ARBA" id="ARBA00022723"/>
    </source>
</evidence>
<protein>
    <recommendedName>
        <fullName evidence="14">C2H2-type domain-containing protein</fullName>
    </recommendedName>
</protein>
<dbReference type="PROSITE" id="PS00028">
    <property type="entry name" value="ZINC_FINGER_C2H2_1"/>
    <property type="match status" value="8"/>
</dbReference>
<feature type="domain" description="C2H2-type" evidence="14">
    <location>
        <begin position="315"/>
        <end position="342"/>
    </location>
</feature>
<keyword evidence="11" id="KW-0539">Nucleus</keyword>
<organism evidence="15 16">
    <name type="scientific">Erpetoichthys calabaricus</name>
    <name type="common">Rope fish</name>
    <name type="synonym">Calamoichthys calabaricus</name>
    <dbReference type="NCBI Taxonomy" id="27687"/>
    <lineage>
        <taxon>Eukaryota</taxon>
        <taxon>Metazoa</taxon>
        <taxon>Chordata</taxon>
        <taxon>Craniata</taxon>
        <taxon>Vertebrata</taxon>
        <taxon>Euteleostomi</taxon>
        <taxon>Actinopterygii</taxon>
        <taxon>Polypteriformes</taxon>
        <taxon>Polypteridae</taxon>
        <taxon>Erpetoichthys</taxon>
    </lineage>
</organism>
<evidence type="ECO:0000256" key="5">
    <source>
        <dbReference type="ARBA" id="ARBA00022737"/>
    </source>
</evidence>
<dbReference type="GO" id="GO:0000981">
    <property type="term" value="F:DNA-binding transcription factor activity, RNA polymerase II-specific"/>
    <property type="evidence" value="ECO:0007669"/>
    <property type="project" value="TreeGrafter"/>
</dbReference>
<feature type="domain" description="C2H2-type" evidence="14">
    <location>
        <begin position="395"/>
        <end position="422"/>
    </location>
</feature>
<reference evidence="15" key="2">
    <citation type="submission" date="2025-08" db="UniProtKB">
        <authorList>
            <consortium name="Ensembl"/>
        </authorList>
    </citation>
    <scope>IDENTIFICATION</scope>
</reference>
<evidence type="ECO:0000256" key="2">
    <source>
        <dbReference type="ARBA" id="ARBA00004123"/>
    </source>
</evidence>
<dbReference type="Ensembl" id="ENSECRT00000013588.1">
    <property type="protein sequence ID" value="ENSECRP00000013356.1"/>
    <property type="gene ID" value="ENSECRG00000008905.1"/>
</dbReference>
<dbReference type="GO" id="GO:0008270">
    <property type="term" value="F:zinc ion binding"/>
    <property type="evidence" value="ECO:0007669"/>
    <property type="project" value="UniProtKB-KW"/>
</dbReference>
<dbReference type="Gene3D" id="3.30.160.60">
    <property type="entry name" value="Classic Zinc Finger"/>
    <property type="match status" value="9"/>
</dbReference>
<evidence type="ECO:0000256" key="6">
    <source>
        <dbReference type="ARBA" id="ARBA00022771"/>
    </source>
</evidence>
<keyword evidence="8" id="KW-0805">Transcription regulation</keyword>
<keyword evidence="6 12" id="KW-0863">Zinc-finger</keyword>
<keyword evidence="16" id="KW-1185">Reference proteome</keyword>
<dbReference type="PROSITE" id="PS50157">
    <property type="entry name" value="ZINC_FINGER_C2H2_2"/>
    <property type="match status" value="8"/>
</dbReference>
<dbReference type="FunFam" id="3.30.160.60:FF:000706">
    <property type="entry name" value="Zinc finger protein"/>
    <property type="match status" value="1"/>
</dbReference>
<dbReference type="PANTHER" id="PTHR24388:SF96">
    <property type="entry name" value="GENE, 32687-RELATED"/>
    <property type="match status" value="1"/>
</dbReference>
<dbReference type="PANTHER" id="PTHR24388">
    <property type="entry name" value="ZINC FINGER PROTEIN"/>
    <property type="match status" value="1"/>
</dbReference>
<dbReference type="FunFam" id="3.30.160.60:FF:000340">
    <property type="entry name" value="zinc finger protein 473 isoform X1"/>
    <property type="match status" value="1"/>
</dbReference>
<comment type="subcellular location">
    <subcellularLocation>
        <location evidence="2">Nucleus</location>
    </subcellularLocation>
</comment>
<dbReference type="Pfam" id="PF00096">
    <property type="entry name" value="zf-C2H2"/>
    <property type="match status" value="5"/>
</dbReference>
<evidence type="ECO:0000256" key="13">
    <source>
        <dbReference type="SAM" id="MobiDB-lite"/>
    </source>
</evidence>
<feature type="domain" description="C2H2-type" evidence="14">
    <location>
        <begin position="178"/>
        <end position="205"/>
    </location>
</feature>
<keyword evidence="7" id="KW-0862">Zinc</keyword>
<feature type="domain" description="C2H2-type" evidence="14">
    <location>
        <begin position="122"/>
        <end position="149"/>
    </location>
</feature>
<evidence type="ECO:0000256" key="9">
    <source>
        <dbReference type="ARBA" id="ARBA00023125"/>
    </source>
</evidence>
<feature type="domain" description="C2H2-type" evidence="14">
    <location>
        <begin position="234"/>
        <end position="261"/>
    </location>
</feature>
<dbReference type="AlphaFoldDB" id="A0A8C4S9C2"/>
<evidence type="ECO:0000313" key="16">
    <source>
        <dbReference type="Proteomes" id="UP000694620"/>
    </source>
</evidence>
<comment type="function">
    <text evidence="1">May be involved in transcriptional regulation.</text>
</comment>
<feature type="domain" description="C2H2-type" evidence="14">
    <location>
        <begin position="343"/>
        <end position="370"/>
    </location>
</feature>
<dbReference type="GO" id="GO:0005634">
    <property type="term" value="C:nucleus"/>
    <property type="evidence" value="ECO:0007669"/>
    <property type="project" value="UniProtKB-SubCell"/>
</dbReference>
<dbReference type="SUPFAM" id="SSF57667">
    <property type="entry name" value="beta-beta-alpha zinc fingers"/>
    <property type="match status" value="5"/>
</dbReference>
<dbReference type="FunFam" id="3.30.160.60:FF:000478">
    <property type="entry name" value="Zinc finger protein 133"/>
    <property type="match status" value="1"/>
</dbReference>
<evidence type="ECO:0000256" key="3">
    <source>
        <dbReference type="ARBA" id="ARBA00006991"/>
    </source>
</evidence>
<reference evidence="15" key="1">
    <citation type="submission" date="2021-06" db="EMBL/GenBank/DDBJ databases">
        <authorList>
            <consortium name="Wellcome Sanger Institute Data Sharing"/>
        </authorList>
    </citation>
    <scope>NUCLEOTIDE SEQUENCE [LARGE SCALE GENOMIC DNA]</scope>
</reference>
<evidence type="ECO:0000256" key="12">
    <source>
        <dbReference type="PROSITE-ProRule" id="PRU00042"/>
    </source>
</evidence>
<comment type="similarity">
    <text evidence="3">Belongs to the krueppel C2H2-type zinc-finger protein family.</text>
</comment>
<feature type="domain" description="C2H2-type" evidence="14">
    <location>
        <begin position="150"/>
        <end position="177"/>
    </location>
</feature>
<evidence type="ECO:0000256" key="7">
    <source>
        <dbReference type="ARBA" id="ARBA00022833"/>
    </source>
</evidence>
<sequence>QELSCSTWKDIKQETVRFSECEEELRTDAYETQKNDQQQAGSIGEETYKMELDTSGCESLGRKALLVVSEDHRVCFRNEDVRLDFMQGNLQTNPEDCEPGRGCVEEESAERSHLLQISDKLFSCLECGKNFKLKKYLQNHQKIHNEEKPYSCIECGRAFRQLINLKTHQRIHTGERPYSCGECGKAFNQLPALKTHQRIHSGEKPYHCPDCQKRFSSSSDLHKHQRLHTAQKPFPCSQCDKAFSHSSTLKAHQRIHTEETPLPSRSCGNSLSDSSECLVQHRQVHSLETNHPDDPSGPLSGQEIVLNPQTPKKWYECDECGKKVLSKRSLLQHQAIHTGEKPYCCDECGMRFALKTYFQYHQMVHSGERPYPCSLCEKTFRGIAHQRIHGIGKSYCCSKCGRTFKWKSSLSVHLKVHSAEVSEAAR</sequence>
<name>A0A8C4S9C2_ERPCA</name>
<reference evidence="15" key="3">
    <citation type="submission" date="2025-09" db="UniProtKB">
        <authorList>
            <consortium name="Ensembl"/>
        </authorList>
    </citation>
    <scope>IDENTIFICATION</scope>
</reference>
<dbReference type="InterPro" id="IPR036236">
    <property type="entry name" value="Znf_C2H2_sf"/>
</dbReference>
<keyword evidence="9" id="KW-0238">DNA-binding</keyword>
<evidence type="ECO:0000256" key="10">
    <source>
        <dbReference type="ARBA" id="ARBA00023163"/>
    </source>
</evidence>
<evidence type="ECO:0000256" key="11">
    <source>
        <dbReference type="ARBA" id="ARBA00023242"/>
    </source>
</evidence>
<proteinExistence type="inferred from homology"/>
<dbReference type="FunFam" id="3.30.160.60:FF:000446">
    <property type="entry name" value="Zinc finger protein"/>
    <property type="match status" value="1"/>
</dbReference>
<dbReference type="InterPro" id="IPR013087">
    <property type="entry name" value="Znf_C2H2_type"/>
</dbReference>
<dbReference type="InterPro" id="IPR050527">
    <property type="entry name" value="Snail/Krueppel_Znf"/>
</dbReference>
<keyword evidence="5" id="KW-0677">Repeat</keyword>
<dbReference type="FunFam" id="3.30.160.60:FF:000495">
    <property type="entry name" value="zinc finger protein 668"/>
    <property type="match status" value="1"/>
</dbReference>
<evidence type="ECO:0000313" key="15">
    <source>
        <dbReference type="Ensembl" id="ENSECRP00000013356.1"/>
    </source>
</evidence>
<feature type="region of interest" description="Disordered" evidence="13">
    <location>
        <begin position="250"/>
        <end position="273"/>
    </location>
</feature>
<feature type="domain" description="C2H2-type" evidence="14">
    <location>
        <begin position="206"/>
        <end position="233"/>
    </location>
</feature>
<evidence type="ECO:0000256" key="8">
    <source>
        <dbReference type="ARBA" id="ARBA00023015"/>
    </source>
</evidence>
<accession>A0A8C4S9C2</accession>
<dbReference type="FunFam" id="3.30.160.60:FF:001134">
    <property type="entry name" value="Zinc finger protein 70"/>
    <property type="match status" value="1"/>
</dbReference>